<evidence type="ECO:0008006" key="13">
    <source>
        <dbReference type="Google" id="ProtNLM"/>
    </source>
</evidence>
<feature type="domain" description="Vta1 C-terminal" evidence="10">
    <location>
        <begin position="266"/>
        <end position="303"/>
    </location>
</feature>
<reference evidence="11" key="2">
    <citation type="submission" date="2023-05" db="EMBL/GenBank/DDBJ databases">
        <authorList>
            <person name="Fouks B."/>
        </authorList>
    </citation>
    <scope>NUCLEOTIDE SEQUENCE</scope>
    <source>
        <strain evidence="11">Stay&amp;Tobe</strain>
        <tissue evidence="11">Testes</tissue>
    </source>
</reference>
<gene>
    <name evidence="11" type="ORF">L9F63_008958</name>
</gene>
<evidence type="ECO:0000256" key="3">
    <source>
        <dbReference type="ARBA" id="ARBA00007895"/>
    </source>
</evidence>
<evidence type="ECO:0000313" key="12">
    <source>
        <dbReference type="Proteomes" id="UP001233999"/>
    </source>
</evidence>
<dbReference type="GO" id="GO:0005771">
    <property type="term" value="C:multivesicular body"/>
    <property type="evidence" value="ECO:0007669"/>
    <property type="project" value="TreeGrafter"/>
</dbReference>
<dbReference type="PANTHER" id="PTHR46009">
    <property type="entry name" value="VACUOLAR PROTEIN SORTING-ASSOCIATED PROTEIN VTA1 HOMOLOG"/>
    <property type="match status" value="1"/>
</dbReference>
<accession>A0AAD7Z4P6</accession>
<evidence type="ECO:0000256" key="7">
    <source>
        <dbReference type="ARBA" id="ARBA00022927"/>
    </source>
</evidence>
<organism evidence="11 12">
    <name type="scientific">Diploptera punctata</name>
    <name type="common">Pacific beetle cockroach</name>
    <dbReference type="NCBI Taxonomy" id="6984"/>
    <lineage>
        <taxon>Eukaryota</taxon>
        <taxon>Metazoa</taxon>
        <taxon>Ecdysozoa</taxon>
        <taxon>Arthropoda</taxon>
        <taxon>Hexapoda</taxon>
        <taxon>Insecta</taxon>
        <taxon>Pterygota</taxon>
        <taxon>Neoptera</taxon>
        <taxon>Polyneoptera</taxon>
        <taxon>Dictyoptera</taxon>
        <taxon>Blattodea</taxon>
        <taxon>Blaberoidea</taxon>
        <taxon>Blaberidae</taxon>
        <taxon>Diplopterinae</taxon>
        <taxon>Diploptera</taxon>
    </lineage>
</organism>
<dbReference type="PANTHER" id="PTHR46009:SF1">
    <property type="entry name" value="VACUOLAR PROTEIN SORTING-ASSOCIATED PROTEIN VTA1 HOMOLOG"/>
    <property type="match status" value="1"/>
</dbReference>
<dbReference type="Gene3D" id="1.25.40.270">
    <property type="entry name" value="Vacuolar protein sorting-associated protein vta1"/>
    <property type="match status" value="1"/>
</dbReference>
<evidence type="ECO:0000313" key="11">
    <source>
        <dbReference type="EMBL" id="KAJ9573617.1"/>
    </source>
</evidence>
<name>A0AAD7Z4P6_DIPPU</name>
<keyword evidence="6" id="KW-0967">Endosome</keyword>
<protein>
    <recommendedName>
        <fullName evidence="13">Vacuolar protein</fullName>
    </recommendedName>
</protein>
<evidence type="ECO:0000259" key="10">
    <source>
        <dbReference type="Pfam" id="PF18097"/>
    </source>
</evidence>
<evidence type="ECO:0000259" key="9">
    <source>
        <dbReference type="Pfam" id="PF04652"/>
    </source>
</evidence>
<keyword evidence="12" id="KW-1185">Reference proteome</keyword>
<dbReference type="GO" id="GO:0032511">
    <property type="term" value="P:late endosome to vacuole transport via multivesicular body sorting pathway"/>
    <property type="evidence" value="ECO:0007669"/>
    <property type="project" value="InterPro"/>
</dbReference>
<keyword evidence="7" id="KW-0653">Protein transport</keyword>
<dbReference type="Pfam" id="PF18097">
    <property type="entry name" value="Vta1_C"/>
    <property type="match status" value="1"/>
</dbReference>
<dbReference type="GO" id="GO:0015031">
    <property type="term" value="P:protein transport"/>
    <property type="evidence" value="ECO:0007669"/>
    <property type="project" value="UniProtKB-KW"/>
</dbReference>
<evidence type="ECO:0000256" key="4">
    <source>
        <dbReference type="ARBA" id="ARBA00022448"/>
    </source>
</evidence>
<evidence type="ECO:0000256" key="6">
    <source>
        <dbReference type="ARBA" id="ARBA00022753"/>
    </source>
</evidence>
<evidence type="ECO:0000256" key="2">
    <source>
        <dbReference type="ARBA" id="ARBA00004496"/>
    </source>
</evidence>
<dbReference type="InterPro" id="IPR039431">
    <property type="entry name" value="Vta1/CALS_N"/>
</dbReference>
<dbReference type="Gene3D" id="1.20.5.420">
    <property type="entry name" value="Immunoglobulin FC, subunit C"/>
    <property type="match status" value="1"/>
</dbReference>
<reference evidence="11" key="1">
    <citation type="journal article" date="2023" name="IScience">
        <title>Live-bearing cockroach genome reveals convergent evolutionary mechanisms linked to viviparity in insects and beyond.</title>
        <authorList>
            <person name="Fouks B."/>
            <person name="Harrison M.C."/>
            <person name="Mikhailova A.A."/>
            <person name="Marchal E."/>
            <person name="English S."/>
            <person name="Carruthers M."/>
            <person name="Jennings E.C."/>
            <person name="Chiamaka E.L."/>
            <person name="Frigard R.A."/>
            <person name="Pippel M."/>
            <person name="Attardo G.M."/>
            <person name="Benoit J.B."/>
            <person name="Bornberg-Bauer E."/>
            <person name="Tobe S.S."/>
        </authorList>
    </citation>
    <scope>NUCLEOTIDE SEQUENCE</scope>
    <source>
        <strain evidence="11">Stay&amp;Tobe</strain>
    </source>
</reference>
<dbReference type="GO" id="GO:0010008">
    <property type="term" value="C:endosome membrane"/>
    <property type="evidence" value="ECO:0007669"/>
    <property type="project" value="UniProtKB-SubCell"/>
</dbReference>
<keyword evidence="4" id="KW-0813">Transport</keyword>
<evidence type="ECO:0000256" key="8">
    <source>
        <dbReference type="ARBA" id="ARBA00023136"/>
    </source>
</evidence>
<keyword evidence="8" id="KW-0472">Membrane</keyword>
<comment type="similarity">
    <text evidence="3">Belongs to the VTA1 family.</text>
</comment>
<dbReference type="EMBL" id="JASPKZ010010687">
    <property type="protein sequence ID" value="KAJ9573617.1"/>
    <property type="molecule type" value="Genomic_DNA"/>
</dbReference>
<proteinExistence type="inferred from homology"/>
<dbReference type="Pfam" id="PF04652">
    <property type="entry name" value="Vta1"/>
    <property type="match status" value="1"/>
</dbReference>
<comment type="caution">
    <text evidence="11">The sequence shown here is derived from an EMBL/GenBank/DDBJ whole genome shotgun (WGS) entry which is preliminary data.</text>
</comment>
<dbReference type="AlphaFoldDB" id="A0AAD7Z4P6"/>
<dbReference type="InterPro" id="IPR041212">
    <property type="entry name" value="Vta1_C"/>
</dbReference>
<feature type="domain" description="Vta1/callose synthase N-terminal" evidence="9">
    <location>
        <begin position="14"/>
        <end position="156"/>
    </location>
</feature>
<dbReference type="Proteomes" id="UP001233999">
    <property type="component" value="Unassembled WGS sequence"/>
</dbReference>
<keyword evidence="5" id="KW-0963">Cytoplasm</keyword>
<dbReference type="InterPro" id="IPR023175">
    <property type="entry name" value="Vta1/CALS_N_sf"/>
</dbReference>
<dbReference type="InterPro" id="IPR044538">
    <property type="entry name" value="Vta1-like"/>
</dbReference>
<comment type="subcellular location">
    <subcellularLocation>
        <location evidence="2">Cytoplasm</location>
    </subcellularLocation>
    <subcellularLocation>
        <location evidence="1">Endosome membrane</location>
        <topology evidence="1">Peripheral membrane protein</topology>
    </subcellularLocation>
</comment>
<evidence type="ECO:0000256" key="5">
    <source>
        <dbReference type="ARBA" id="ARBA00022490"/>
    </source>
</evidence>
<sequence>MSVQLPPCPASLKTIQHYLKTASEHDNRDPVVSYWCRLYALQMGLKIDRKSDEAKALLTALMDWLETEKKALADNEAVTHELAAQAHIENYALKLFLYADSQDRAANFGKNVVKSFYTAGMLFDILTTFGELSEELVQNRKYAKWKAAYIHNCLKNGETPVPGPMKGEDEFENEENEAGAMGGISGAGTSTMENMNYEGTGGCFVQPEDNSSYVQPTPNIYVPPTTPSRTPDYPGGFMPYNPAAVPTTPSDEAPPRTFTNGVMLKPEQITKAQKYCKWAGSALNYDDIPTAIANLQKAITLLQTGQDS</sequence>
<evidence type="ECO:0000256" key="1">
    <source>
        <dbReference type="ARBA" id="ARBA00004481"/>
    </source>
</evidence>